<evidence type="ECO:0000313" key="3">
    <source>
        <dbReference type="Proteomes" id="UP000799439"/>
    </source>
</evidence>
<feature type="region of interest" description="Disordered" evidence="1">
    <location>
        <begin position="1"/>
        <end position="69"/>
    </location>
</feature>
<dbReference type="Proteomes" id="UP000799439">
    <property type="component" value="Unassembled WGS sequence"/>
</dbReference>
<dbReference type="AlphaFoldDB" id="A0A9P4IYG2"/>
<keyword evidence="3" id="KW-1185">Reference proteome</keyword>
<evidence type="ECO:0000256" key="1">
    <source>
        <dbReference type="SAM" id="MobiDB-lite"/>
    </source>
</evidence>
<feature type="region of interest" description="Disordered" evidence="1">
    <location>
        <begin position="99"/>
        <end position="134"/>
    </location>
</feature>
<proteinExistence type="predicted"/>
<organism evidence="2 3">
    <name type="scientific">Myriangium duriaei CBS 260.36</name>
    <dbReference type="NCBI Taxonomy" id="1168546"/>
    <lineage>
        <taxon>Eukaryota</taxon>
        <taxon>Fungi</taxon>
        <taxon>Dikarya</taxon>
        <taxon>Ascomycota</taxon>
        <taxon>Pezizomycotina</taxon>
        <taxon>Dothideomycetes</taxon>
        <taxon>Dothideomycetidae</taxon>
        <taxon>Myriangiales</taxon>
        <taxon>Myriangiaceae</taxon>
        <taxon>Myriangium</taxon>
    </lineage>
</organism>
<reference evidence="2" key="1">
    <citation type="journal article" date="2020" name="Stud. Mycol.">
        <title>101 Dothideomycetes genomes: a test case for predicting lifestyles and emergence of pathogens.</title>
        <authorList>
            <person name="Haridas S."/>
            <person name="Albert R."/>
            <person name="Binder M."/>
            <person name="Bloem J."/>
            <person name="Labutti K."/>
            <person name="Salamov A."/>
            <person name="Andreopoulos B."/>
            <person name="Baker S."/>
            <person name="Barry K."/>
            <person name="Bills G."/>
            <person name="Bluhm B."/>
            <person name="Cannon C."/>
            <person name="Castanera R."/>
            <person name="Culley D."/>
            <person name="Daum C."/>
            <person name="Ezra D."/>
            <person name="Gonzalez J."/>
            <person name="Henrissat B."/>
            <person name="Kuo A."/>
            <person name="Liang C."/>
            <person name="Lipzen A."/>
            <person name="Lutzoni F."/>
            <person name="Magnuson J."/>
            <person name="Mondo S."/>
            <person name="Nolan M."/>
            <person name="Ohm R."/>
            <person name="Pangilinan J."/>
            <person name="Park H.-J."/>
            <person name="Ramirez L."/>
            <person name="Alfaro M."/>
            <person name="Sun H."/>
            <person name="Tritt A."/>
            <person name="Yoshinaga Y."/>
            <person name="Zwiers L.-H."/>
            <person name="Turgeon B."/>
            <person name="Goodwin S."/>
            <person name="Spatafora J."/>
            <person name="Crous P."/>
            <person name="Grigoriev I."/>
        </authorList>
    </citation>
    <scope>NUCLEOTIDE SEQUENCE</scope>
    <source>
        <strain evidence="2">CBS 260.36</strain>
    </source>
</reference>
<sequence>MSRTPHNPSTPSRFGPGPISIIDFGQETPRNDSATPRFGESPDFDELSQRTPRDLSTTPRCGAGSDTVAGHIQRTPRTTSFTPYSASRSNFAAEIDQETLPSSSYNPCPGAESTPVVDHSQRRTRNASITPRTSGWSQRIANFSQTTLQSPATTPRPGEATNFVFDISQRAWEAITTHDVNFDWHDVFSSSDHLLGKIGIIDPPDKFIREIARNLIQIDLSTHHLDEIYRFNGGIRSERRQKFESLFTMDGKTYLPYFISHTGDDPDLPTVRDETTILTFAFEPRSSALAHLDLMAALVHALTLCPSENVHTLPAGFNERFTPFTIDAEIDSLEIRIPRNAFDTFDLASGQEGEHICRAAKRSLTYLQETHIHSKLILHWPSSALLPPVPEHVTSLTLVKMSALGPKPVLRPTVVGESCPLLVVMMGERVRRVEIRDSRVCAGCVRNLAEWMGERTLVWAEDGDGGRKCKTHRNRPEA</sequence>
<evidence type="ECO:0000313" key="2">
    <source>
        <dbReference type="EMBL" id="KAF2150137.1"/>
    </source>
</evidence>
<dbReference type="EMBL" id="ML996090">
    <property type="protein sequence ID" value="KAF2150137.1"/>
    <property type="molecule type" value="Genomic_DNA"/>
</dbReference>
<gene>
    <name evidence="2" type="ORF">K461DRAFT_270656</name>
</gene>
<protein>
    <submittedName>
        <fullName evidence="2">Uncharacterized protein</fullName>
    </submittedName>
</protein>
<name>A0A9P4IYG2_9PEZI</name>
<comment type="caution">
    <text evidence="2">The sequence shown here is derived from an EMBL/GenBank/DDBJ whole genome shotgun (WGS) entry which is preliminary data.</text>
</comment>
<feature type="compositionally biased region" description="Polar residues" evidence="1">
    <location>
        <begin position="1"/>
        <end position="12"/>
    </location>
</feature>
<accession>A0A9P4IYG2</accession>